<sequence length="128" mass="14745">YPFTQFGAEGDFISCIYYGSISSQATEQLLGRYGQDGSFLLRDSETLPGAYCLCVRKAPFVHTYRLVHSMDGWSVQGFGRQIFHKLETLIETCRTLSSTEIVPLTHPLDKTHVLQHMQILFWRARNRR</sequence>
<name>A0A8C6WVW8_9GOBI</name>
<dbReference type="SMART" id="SM00252">
    <property type="entry name" value="SH2"/>
    <property type="match status" value="1"/>
</dbReference>
<protein>
    <recommendedName>
        <fullName evidence="6">SH2 domain-containing protein</fullName>
    </recommendedName>
</protein>
<dbReference type="PRINTS" id="PR00401">
    <property type="entry name" value="SH2DOMAIN"/>
</dbReference>
<reference evidence="7" key="2">
    <citation type="submission" date="2025-09" db="UniProtKB">
        <authorList>
            <consortium name="Ensembl"/>
        </authorList>
    </citation>
    <scope>IDENTIFICATION</scope>
</reference>
<dbReference type="Gene3D" id="3.30.505.10">
    <property type="entry name" value="SH2 domain"/>
    <property type="match status" value="1"/>
</dbReference>
<reference evidence="7" key="1">
    <citation type="submission" date="2025-08" db="UniProtKB">
        <authorList>
            <consortium name="Ensembl"/>
        </authorList>
    </citation>
    <scope>IDENTIFICATION</scope>
</reference>
<dbReference type="GO" id="GO:0002250">
    <property type="term" value="P:adaptive immune response"/>
    <property type="evidence" value="ECO:0007669"/>
    <property type="project" value="UniProtKB-KW"/>
</dbReference>
<dbReference type="GO" id="GO:0009966">
    <property type="term" value="P:regulation of signal transduction"/>
    <property type="evidence" value="ECO:0007669"/>
    <property type="project" value="TreeGrafter"/>
</dbReference>
<evidence type="ECO:0000256" key="5">
    <source>
        <dbReference type="PROSITE-ProRule" id="PRU00191"/>
    </source>
</evidence>
<evidence type="ECO:0000313" key="7">
    <source>
        <dbReference type="Ensembl" id="ENSNMLP00000035428.1"/>
    </source>
</evidence>
<dbReference type="AlphaFoldDB" id="A0A8C6WVW8"/>
<dbReference type="GO" id="GO:0045087">
    <property type="term" value="P:innate immune response"/>
    <property type="evidence" value="ECO:0007669"/>
    <property type="project" value="UniProtKB-KW"/>
</dbReference>
<keyword evidence="3 5" id="KW-0727">SH2 domain</keyword>
<dbReference type="GO" id="GO:0050776">
    <property type="term" value="P:regulation of immune response"/>
    <property type="evidence" value="ECO:0007669"/>
    <property type="project" value="TreeGrafter"/>
</dbReference>
<accession>A0A8C6WVW8</accession>
<evidence type="ECO:0000313" key="8">
    <source>
        <dbReference type="Proteomes" id="UP000694523"/>
    </source>
</evidence>
<evidence type="ECO:0000259" key="6">
    <source>
        <dbReference type="PROSITE" id="PS50001"/>
    </source>
</evidence>
<dbReference type="InterPro" id="IPR036860">
    <property type="entry name" value="SH2_dom_sf"/>
</dbReference>
<evidence type="ECO:0000256" key="3">
    <source>
        <dbReference type="ARBA" id="ARBA00022999"/>
    </source>
</evidence>
<dbReference type="SUPFAM" id="SSF55550">
    <property type="entry name" value="SH2 domain"/>
    <property type="match status" value="1"/>
</dbReference>
<evidence type="ECO:0000256" key="4">
    <source>
        <dbReference type="ARBA" id="ARBA00023130"/>
    </source>
</evidence>
<keyword evidence="2" id="KW-0391">Immunity</keyword>
<organism evidence="7 8">
    <name type="scientific">Neogobius melanostomus</name>
    <name type="common">round goby</name>
    <dbReference type="NCBI Taxonomy" id="47308"/>
    <lineage>
        <taxon>Eukaryota</taxon>
        <taxon>Metazoa</taxon>
        <taxon>Chordata</taxon>
        <taxon>Craniata</taxon>
        <taxon>Vertebrata</taxon>
        <taxon>Euteleostomi</taxon>
        <taxon>Actinopterygii</taxon>
        <taxon>Neopterygii</taxon>
        <taxon>Teleostei</taxon>
        <taxon>Neoteleostei</taxon>
        <taxon>Acanthomorphata</taxon>
        <taxon>Gobiaria</taxon>
        <taxon>Gobiiformes</taxon>
        <taxon>Gobioidei</taxon>
        <taxon>Gobiidae</taxon>
        <taxon>Benthophilinae</taxon>
        <taxon>Neogobiini</taxon>
        <taxon>Neogobius</taxon>
    </lineage>
</organism>
<keyword evidence="1" id="KW-0399">Innate immunity</keyword>
<evidence type="ECO:0000256" key="2">
    <source>
        <dbReference type="ARBA" id="ARBA00022859"/>
    </source>
</evidence>
<dbReference type="Ensembl" id="ENSNMLT00000039460.1">
    <property type="protein sequence ID" value="ENSNMLP00000035428.1"/>
    <property type="gene ID" value="ENSNMLG00000021991.1"/>
</dbReference>
<dbReference type="Proteomes" id="UP000694523">
    <property type="component" value="Unplaced"/>
</dbReference>
<feature type="domain" description="SH2" evidence="6">
    <location>
        <begin position="16"/>
        <end position="108"/>
    </location>
</feature>
<evidence type="ECO:0000256" key="1">
    <source>
        <dbReference type="ARBA" id="ARBA00022588"/>
    </source>
</evidence>
<dbReference type="PANTHER" id="PTHR46051:SF1">
    <property type="entry name" value="INOSITOL POLYPHOSPHATE-RELATED PHOSPHATASE DOMAIN-CONTAINING PROTEIN"/>
    <property type="match status" value="1"/>
</dbReference>
<dbReference type="PROSITE" id="PS50001">
    <property type="entry name" value="SH2"/>
    <property type="match status" value="1"/>
</dbReference>
<keyword evidence="4" id="KW-1064">Adaptive immunity</keyword>
<dbReference type="PANTHER" id="PTHR46051">
    <property type="entry name" value="SH2 DOMAIN-CONTAINING PROTEIN"/>
    <property type="match status" value="1"/>
</dbReference>
<dbReference type="Pfam" id="PF00017">
    <property type="entry name" value="SH2"/>
    <property type="match status" value="1"/>
</dbReference>
<dbReference type="InterPro" id="IPR000980">
    <property type="entry name" value="SH2"/>
</dbReference>
<proteinExistence type="predicted"/>
<keyword evidence="8" id="KW-1185">Reference proteome</keyword>